<dbReference type="AlphaFoldDB" id="A0A0R3TGV6"/>
<organism evidence="3">
    <name type="scientific">Rodentolepis nana</name>
    <name type="common">Dwarf tapeworm</name>
    <name type="synonym">Hymenolepis nana</name>
    <dbReference type="NCBI Taxonomy" id="102285"/>
    <lineage>
        <taxon>Eukaryota</taxon>
        <taxon>Metazoa</taxon>
        <taxon>Spiralia</taxon>
        <taxon>Lophotrochozoa</taxon>
        <taxon>Platyhelminthes</taxon>
        <taxon>Cestoda</taxon>
        <taxon>Eucestoda</taxon>
        <taxon>Cyclophyllidea</taxon>
        <taxon>Hymenolepididae</taxon>
        <taxon>Rodentolepis</taxon>
    </lineage>
</organism>
<reference evidence="1 2" key="2">
    <citation type="submission" date="2018-11" db="EMBL/GenBank/DDBJ databases">
        <authorList>
            <consortium name="Pathogen Informatics"/>
        </authorList>
    </citation>
    <scope>NUCLEOTIDE SEQUENCE [LARGE SCALE GENOMIC DNA]</scope>
</reference>
<sequence length="400" mass="43424">MEEEDSLSLISLDVESVSSGNEESISRVSIAVDTSVTDFQVVSSIPGASVYPCALLALFSREAGVVYIAEVLTGRCISQFEFEQPSPLLGLISAPSDSSALFALLTRQRGIYGVVGEDPCLPSLACLQFTSNCFSDPDQLLKALTKIAAVLWMGYEDEAGVLINDLFAQPNKIKSGVLLTAFLRLAKCILNSRPISSLDARWRGLYRHGSKAVSSSSALSLTLYHLRLYGLTSELVIYFYVQGDLSIYKVIITIPPRFISSFSVMSFDFARGRGDSRFVAKQEGMQCLGGRLWPAIESVAPKINGALDAASLFAEVFPPHLAHMVEASGSRCHVLNAFLAGAEVCEIARVLHSRWCRLKQNDLLKPVFKASVEAAMQAGVIDKNIAGSNLLSSEDIFFQT</sequence>
<dbReference type="STRING" id="102285.A0A0R3TGV6"/>
<evidence type="ECO:0000313" key="3">
    <source>
        <dbReference type="WBParaSite" id="HNAJ_0000629701-mRNA-1"/>
    </source>
</evidence>
<accession>A0A0R3TGV6</accession>
<dbReference type="EMBL" id="UZAE01006617">
    <property type="protein sequence ID" value="VDO02154.1"/>
    <property type="molecule type" value="Genomic_DNA"/>
</dbReference>
<dbReference type="Proteomes" id="UP000278807">
    <property type="component" value="Unassembled WGS sequence"/>
</dbReference>
<evidence type="ECO:0000313" key="1">
    <source>
        <dbReference type="EMBL" id="VDO02154.1"/>
    </source>
</evidence>
<name>A0A0R3TGV6_RODNA</name>
<gene>
    <name evidence="1" type="ORF">HNAJ_LOCUS6294</name>
</gene>
<protein>
    <submittedName>
        <fullName evidence="3">ELMO domain-containing protein</fullName>
    </submittedName>
</protein>
<reference evidence="3" key="1">
    <citation type="submission" date="2017-02" db="UniProtKB">
        <authorList>
            <consortium name="WormBaseParasite"/>
        </authorList>
    </citation>
    <scope>IDENTIFICATION</scope>
</reference>
<evidence type="ECO:0000313" key="2">
    <source>
        <dbReference type="Proteomes" id="UP000278807"/>
    </source>
</evidence>
<keyword evidence="2" id="KW-1185">Reference proteome</keyword>
<dbReference type="WBParaSite" id="HNAJ_0000629701-mRNA-1">
    <property type="protein sequence ID" value="HNAJ_0000629701-mRNA-1"/>
    <property type="gene ID" value="HNAJ_0000629701"/>
</dbReference>
<proteinExistence type="predicted"/>